<feature type="region of interest" description="Disordered" evidence="6">
    <location>
        <begin position="363"/>
        <end position="383"/>
    </location>
</feature>
<feature type="compositionally biased region" description="Polar residues" evidence="6">
    <location>
        <begin position="292"/>
        <end position="305"/>
    </location>
</feature>
<gene>
    <name evidence="8" type="ORF">BEMITA_LOCUS12065</name>
</gene>
<name>A0A9P0AMI6_BEMTA</name>
<dbReference type="GO" id="GO:0005794">
    <property type="term" value="C:Golgi apparatus"/>
    <property type="evidence" value="ECO:0007669"/>
    <property type="project" value="UniProtKB-SubCell"/>
</dbReference>
<dbReference type="GO" id="GO:0005793">
    <property type="term" value="C:endoplasmic reticulum-Golgi intermediate compartment"/>
    <property type="evidence" value="ECO:0007669"/>
    <property type="project" value="UniProtKB-SubCell"/>
</dbReference>
<keyword evidence="5" id="KW-0333">Golgi apparatus</keyword>
<feature type="region of interest" description="Disordered" evidence="6">
    <location>
        <begin position="1283"/>
        <end position="1330"/>
    </location>
</feature>
<evidence type="ECO:0000256" key="5">
    <source>
        <dbReference type="ARBA" id="ARBA00023034"/>
    </source>
</evidence>
<dbReference type="InterPro" id="IPR000904">
    <property type="entry name" value="Sec7_dom"/>
</dbReference>
<dbReference type="PANTHER" id="PTHR10663:SF388">
    <property type="entry name" value="GOLGI-SPECIFIC BREFELDIN A-RESISTANCE GUANINE NUCLEOTIDE EXCHANGE FACTOR 1"/>
    <property type="match status" value="1"/>
</dbReference>
<dbReference type="EMBL" id="OU963868">
    <property type="protein sequence ID" value="CAH0393695.1"/>
    <property type="molecule type" value="Genomic_DNA"/>
</dbReference>
<dbReference type="InterPro" id="IPR032629">
    <property type="entry name" value="DCB_dom"/>
</dbReference>
<dbReference type="GO" id="GO:0032012">
    <property type="term" value="P:regulation of ARF protein signal transduction"/>
    <property type="evidence" value="ECO:0007669"/>
    <property type="project" value="InterPro"/>
</dbReference>
<comment type="subcellular location">
    <subcellularLocation>
        <location evidence="2">Endoplasmic reticulum-Golgi intermediate compartment</location>
    </subcellularLocation>
    <subcellularLocation>
        <location evidence="1">Golgi apparatus</location>
        <location evidence="1">cis-Golgi network</location>
    </subcellularLocation>
</comment>
<protein>
    <recommendedName>
        <fullName evidence="7">SEC7 domain-containing protein</fullName>
    </recommendedName>
</protein>
<organism evidence="8 9">
    <name type="scientific">Bemisia tabaci</name>
    <name type="common">Sweetpotato whitefly</name>
    <name type="synonym">Aleurodes tabaci</name>
    <dbReference type="NCBI Taxonomy" id="7038"/>
    <lineage>
        <taxon>Eukaryota</taxon>
        <taxon>Metazoa</taxon>
        <taxon>Ecdysozoa</taxon>
        <taxon>Arthropoda</taxon>
        <taxon>Hexapoda</taxon>
        <taxon>Insecta</taxon>
        <taxon>Pterygota</taxon>
        <taxon>Neoptera</taxon>
        <taxon>Paraneoptera</taxon>
        <taxon>Hemiptera</taxon>
        <taxon>Sternorrhyncha</taxon>
        <taxon>Aleyrodoidea</taxon>
        <taxon>Aleyrodidae</taxon>
        <taxon>Aleyrodinae</taxon>
        <taxon>Bemisia</taxon>
    </lineage>
</organism>
<dbReference type="FunFam" id="1.10.1000.11:FF:000007">
    <property type="entry name" value="Golgi-specific brefeldin A-resistance guanine nucleotide exchange factor 1"/>
    <property type="match status" value="1"/>
</dbReference>
<dbReference type="Gene3D" id="1.10.220.20">
    <property type="match status" value="1"/>
</dbReference>
<dbReference type="PROSITE" id="PS50190">
    <property type="entry name" value="SEC7"/>
    <property type="match status" value="1"/>
</dbReference>
<feature type="region of interest" description="Disordered" evidence="6">
    <location>
        <begin position="286"/>
        <end position="305"/>
    </location>
</feature>
<dbReference type="KEGG" id="btab:109034909"/>
<dbReference type="Pfam" id="PF23325">
    <property type="entry name" value="TPR_28"/>
    <property type="match status" value="1"/>
</dbReference>
<dbReference type="Pfam" id="PF16213">
    <property type="entry name" value="DCB"/>
    <property type="match status" value="1"/>
</dbReference>
<evidence type="ECO:0000259" key="7">
    <source>
        <dbReference type="PROSITE" id="PS50190"/>
    </source>
</evidence>
<keyword evidence="9" id="KW-1185">Reference proteome</keyword>
<dbReference type="Proteomes" id="UP001152759">
    <property type="component" value="Chromosome 7"/>
</dbReference>
<accession>A0A9P0AMI6</accession>
<dbReference type="GO" id="GO:0015031">
    <property type="term" value="P:protein transport"/>
    <property type="evidence" value="ECO:0007669"/>
    <property type="project" value="UniProtKB-KW"/>
</dbReference>
<dbReference type="SUPFAM" id="SSF48425">
    <property type="entry name" value="Sec7 domain"/>
    <property type="match status" value="1"/>
</dbReference>
<evidence type="ECO:0000256" key="1">
    <source>
        <dbReference type="ARBA" id="ARBA00004222"/>
    </source>
</evidence>
<evidence type="ECO:0000256" key="4">
    <source>
        <dbReference type="ARBA" id="ARBA00022927"/>
    </source>
</evidence>
<dbReference type="InterPro" id="IPR023394">
    <property type="entry name" value="Sec7_C_sf"/>
</dbReference>
<feature type="compositionally biased region" description="Low complexity" evidence="6">
    <location>
        <begin position="1315"/>
        <end position="1330"/>
    </location>
</feature>
<dbReference type="InterPro" id="IPR035999">
    <property type="entry name" value="Sec7_dom_sf"/>
</dbReference>
<feature type="compositionally biased region" description="Pro residues" evidence="6">
    <location>
        <begin position="1678"/>
        <end position="1688"/>
    </location>
</feature>
<feature type="region of interest" description="Disordered" evidence="6">
    <location>
        <begin position="1784"/>
        <end position="1817"/>
    </location>
</feature>
<evidence type="ECO:0000256" key="3">
    <source>
        <dbReference type="ARBA" id="ARBA00022448"/>
    </source>
</evidence>
<proteinExistence type="predicted"/>
<dbReference type="Pfam" id="PF12783">
    <property type="entry name" value="Sec7-like_HUS"/>
    <property type="match status" value="1"/>
</dbReference>
<keyword evidence="4" id="KW-0653">Protein transport</keyword>
<keyword evidence="3" id="KW-0813">Transport</keyword>
<reference evidence="8" key="1">
    <citation type="submission" date="2021-12" db="EMBL/GenBank/DDBJ databases">
        <authorList>
            <person name="King R."/>
        </authorList>
    </citation>
    <scope>NUCLEOTIDE SEQUENCE</scope>
</reference>
<evidence type="ECO:0000313" key="9">
    <source>
        <dbReference type="Proteomes" id="UP001152759"/>
    </source>
</evidence>
<evidence type="ECO:0000256" key="6">
    <source>
        <dbReference type="SAM" id="MobiDB-lite"/>
    </source>
</evidence>
<dbReference type="PANTHER" id="PTHR10663">
    <property type="entry name" value="GUANYL-NUCLEOTIDE EXCHANGE FACTOR"/>
    <property type="match status" value="1"/>
</dbReference>
<dbReference type="CDD" id="cd00171">
    <property type="entry name" value="Sec7"/>
    <property type="match status" value="1"/>
</dbReference>
<dbReference type="Pfam" id="PF01369">
    <property type="entry name" value="Sec7"/>
    <property type="match status" value="1"/>
</dbReference>
<dbReference type="GO" id="GO:0016197">
    <property type="term" value="P:endosomal transport"/>
    <property type="evidence" value="ECO:0007669"/>
    <property type="project" value="UniProtKB-ARBA"/>
</dbReference>
<evidence type="ECO:0000256" key="2">
    <source>
        <dbReference type="ARBA" id="ARBA00004399"/>
    </source>
</evidence>
<feature type="region of interest" description="Disordered" evidence="6">
    <location>
        <begin position="214"/>
        <end position="273"/>
    </location>
</feature>
<feature type="compositionally biased region" description="Polar residues" evidence="6">
    <location>
        <begin position="1792"/>
        <end position="1817"/>
    </location>
</feature>
<feature type="region of interest" description="Disordered" evidence="6">
    <location>
        <begin position="1674"/>
        <end position="1705"/>
    </location>
</feature>
<dbReference type="SMART" id="SM00222">
    <property type="entry name" value="Sec7"/>
    <property type="match status" value="1"/>
</dbReference>
<feature type="region of interest" description="Disordered" evidence="6">
    <location>
        <begin position="627"/>
        <end position="652"/>
    </location>
</feature>
<dbReference type="GO" id="GO:0005085">
    <property type="term" value="F:guanyl-nucleotide exchange factor activity"/>
    <property type="evidence" value="ECO:0007669"/>
    <property type="project" value="InterPro"/>
</dbReference>
<feature type="domain" description="SEC7" evidence="7">
    <location>
        <begin position="671"/>
        <end position="861"/>
    </location>
</feature>
<feature type="region of interest" description="Disordered" evidence="6">
    <location>
        <begin position="1419"/>
        <end position="1463"/>
    </location>
</feature>
<dbReference type="InterPro" id="IPR032691">
    <property type="entry name" value="Mon2/Sec7/BIG1-like_HUS"/>
</dbReference>
<dbReference type="InterPro" id="IPR056604">
    <property type="entry name" value="GBF1-like_TPR"/>
</dbReference>
<dbReference type="GO" id="GO:0010256">
    <property type="term" value="P:endomembrane system organization"/>
    <property type="evidence" value="ECO:0007669"/>
    <property type="project" value="UniProtKB-ARBA"/>
</dbReference>
<evidence type="ECO:0000313" key="8">
    <source>
        <dbReference type="EMBL" id="CAH0393695.1"/>
    </source>
</evidence>
<dbReference type="Gene3D" id="1.10.1000.11">
    <property type="entry name" value="Arf Nucleotide-binding Site Opener,domain 2"/>
    <property type="match status" value="1"/>
</dbReference>
<sequence>MSLPGNGIYIVLGEVSTLLTAMKRGNRWSSHSQQDKKTEALIKNFNNLKDSLNQVGDLELVSPSSYLGPFLQTIKSDQGASVSGAVTSLAISSINKFLSYELIGKKTSPQTIEKIADAVTHARFVGTDEVNDAVVLMKILQVLRTLMVSPAGTMLSDEKVCEIMFSCFKICFETRLSDLLRRCAEHFLKDMVQLVFMRLPYLDSYVIPTSKKLELRSSSTDNTRSRRKYLGSKSKTSQNEGSSHDTPKPSGSAETTSEGKPESHLATTPQAEQSGSIVDMQGAIHDRAPGTDQLNSAPDVNPSTENMQASIECTDSSHSVNPTQFNQNDVKIDIMEEHLDDQTKEEDGFVKIDANNENIYGASMEENDFSNPEPTPSKAEAESKDEEKALEYVNTQGVRFKTQDPILDSLEAGLESKGTEIIPYGLGCVIELLRFLVSLCNSYDKQNTEIMTFTSLSLLTVALELGADPMSKHPALLALIKDSMCRNFFSLLNTERISLLAADLRCCFLLFESQRSHLKFQLEVYLSRLAELISSEKSSYEVRELALEALVQLWRVPGLITELYLNYDCDLYCPNLYEDLTKLLSKNVFPVTGIHSTNLLALDALLAVTDSIESHCHSRISNNIAQSDSTDSLVSSKKSSPPQSAQKYPSQSPNSIFMRIKVSDSIPSHEQLMAVKRKKKLLASGTDHFNAKPKKGIEFLQEQGLLSSPLDPIEVVHFLKENPHLSKKMIGEFISNRANLAVLDAFVKSFDFSDTQIDEALRMYLETFRLPGESPLISLVMEQFADHWHKCNGEPFVNSDAAFTLAYAVIMLNVDQHNYNVKRQNNPMTPEEFKRNLSKVNGGQDFDQDMLDDIYQSIKNEEIVMPAEHTGLVRENYLWKVLLRRGNSKDGTYIRAPDGMFDHDLFSLIWGPIVAALGFVFDKSSDPNIYMKAMIGFRKCATISAHYGMSNEFDNLTVSLCKFSTLLSTVSNYDSLTVAFGENHKARVATKTMFNLIHRHGDTLREGWKSVLECILQLYRCNLLPKILVEAEDFIDLSGKISLVREETPLNTKTESGLLSSLYSYIALAAETGNQRTGTAEDEEAIQIARDCIHECHLEQLITESKFLRIDSMQQLVIALIQTSYSPEGVVALGTPQNEDKAVFFLEFMLKIVIQNRDRVTVVWENVRDHIYTLLMGAAACDHHFLVERSVVALLRLSIRLMRREEMSPVVVQSLRMLLLLKSSVLNRVVCQISYGLYELLKTSAANIHSAADWTIIFTLLECVGAGMPPPKVIGKTYSQEISGTKSDGEISSVAGEEDSGLGNERGYTSDSELSRLTPSPTSTLSESKSLGGILVSREGEAEPLSVRPFTQTKFSLPSDQELQLHDPFALVKCCESLAFLVRDVAHITPYNFERCISCIRTFVEASLITIDKKSLRKTVNESKAAPAKPKRKLLLKKKNEESGKTKTPSNPYDGDESDSEDLPSGYHQVPIQLLDLMHTLHTRTAQIHRWWAEENSDAQLTSLWAQGWCPLLQGIARLCCDSRKQVRMSAMTYLQRALLVHDLQALTADEWAACFNQVLFPLMTRLLIPPDLDETRMRAATLLSKVFLHHLTPLQSLPSFLNIWLTILDLMGKYMVVHNSDLLSEAIPESLKNMLLVMDSAKVFSQGEQRTALWDITWNRINAFLPNLKEELFKSPEAPPPPPPPVNPTSFQHPSPASPQVPMSLPLQLPETIQSPQVLLSPQTSHIPQTVQMPQPLQVPPNLFTPQMFPTSQTPQNLPVQSLPLQALQFSQPLQISQTLQLPQTPLAPHTPQSPTSEIQTPPLSSAGTPHSYSNI</sequence>